<name>A0AAV4T4H4_CAEEX</name>
<dbReference type="AlphaFoldDB" id="A0AAV4T4H4"/>
<proteinExistence type="predicted"/>
<protein>
    <submittedName>
        <fullName evidence="2">Uncharacterized protein</fullName>
    </submittedName>
</protein>
<sequence length="131" mass="15661">MKRPKVSEMKRPKVSETKRPKILEIKRFKILEIKRPKILEIKRFKILEIKRPKILEIKRLKILEIKARISDRGQEDHCPLHRWTTFGHREGHLLDTVQESARPIQAQAVQHNGHRNTPQASRRQEMDERSP</sequence>
<comment type="caution">
    <text evidence="2">The sequence shown here is derived from an EMBL/GenBank/DDBJ whole genome shotgun (WGS) entry which is preliminary data.</text>
</comment>
<dbReference type="EMBL" id="BPLR01010605">
    <property type="protein sequence ID" value="GIY40401.1"/>
    <property type="molecule type" value="Genomic_DNA"/>
</dbReference>
<feature type="compositionally biased region" description="Basic and acidic residues" evidence="1">
    <location>
        <begin position="122"/>
        <end position="131"/>
    </location>
</feature>
<keyword evidence="3" id="KW-1185">Reference proteome</keyword>
<gene>
    <name evidence="2" type="ORF">CEXT_523801</name>
</gene>
<organism evidence="2 3">
    <name type="scientific">Caerostris extrusa</name>
    <name type="common">Bark spider</name>
    <name type="synonym">Caerostris bankana</name>
    <dbReference type="NCBI Taxonomy" id="172846"/>
    <lineage>
        <taxon>Eukaryota</taxon>
        <taxon>Metazoa</taxon>
        <taxon>Ecdysozoa</taxon>
        <taxon>Arthropoda</taxon>
        <taxon>Chelicerata</taxon>
        <taxon>Arachnida</taxon>
        <taxon>Araneae</taxon>
        <taxon>Araneomorphae</taxon>
        <taxon>Entelegynae</taxon>
        <taxon>Araneoidea</taxon>
        <taxon>Araneidae</taxon>
        <taxon>Caerostris</taxon>
    </lineage>
</organism>
<feature type="region of interest" description="Disordered" evidence="1">
    <location>
        <begin position="98"/>
        <end position="131"/>
    </location>
</feature>
<accession>A0AAV4T4H4</accession>
<evidence type="ECO:0000313" key="3">
    <source>
        <dbReference type="Proteomes" id="UP001054945"/>
    </source>
</evidence>
<reference evidence="2 3" key="1">
    <citation type="submission" date="2021-06" db="EMBL/GenBank/DDBJ databases">
        <title>Caerostris extrusa draft genome.</title>
        <authorList>
            <person name="Kono N."/>
            <person name="Arakawa K."/>
        </authorList>
    </citation>
    <scope>NUCLEOTIDE SEQUENCE [LARGE SCALE GENOMIC DNA]</scope>
</reference>
<evidence type="ECO:0000256" key="1">
    <source>
        <dbReference type="SAM" id="MobiDB-lite"/>
    </source>
</evidence>
<evidence type="ECO:0000313" key="2">
    <source>
        <dbReference type="EMBL" id="GIY40401.1"/>
    </source>
</evidence>
<feature type="compositionally biased region" description="Polar residues" evidence="1">
    <location>
        <begin position="107"/>
        <end position="121"/>
    </location>
</feature>
<dbReference type="Proteomes" id="UP001054945">
    <property type="component" value="Unassembled WGS sequence"/>
</dbReference>